<dbReference type="GO" id="GO:0005739">
    <property type="term" value="C:mitochondrion"/>
    <property type="evidence" value="ECO:0000318"/>
    <property type="project" value="GO_Central"/>
</dbReference>
<evidence type="ECO:0000313" key="2">
    <source>
        <dbReference type="EMBL" id="RHN46156.1"/>
    </source>
</evidence>
<dbReference type="AlphaFoldDB" id="A0A072UAU5"/>
<gene>
    <name evidence="3" type="primary">25498527</name>
    <name evidence="1" type="ordered locus">MTR_7g062630</name>
    <name evidence="2" type="ORF">MtrunA17_Chr7g0239151</name>
</gene>
<sequence>MFRIASKLSSRVSPKALVSLSSKPSPISFRSFNTVLALDKSLAVDDVVRMSEYALRQARSEKSVGSYGMGYLVLKHCLTTELTEGNDPKHENSKGIALLTMSTLFSERGDYDDAIEQLNGVQELSNSYLGIRVAAYEAQAGLHLELEQDDMASAVADKCIELVENEKTEDFEALNVRARAIKGLVELVKGDIKSAEPFFDKALRTKLCDGTAALSYAEFQQTRQNYSMAKEIYQNVLEGATELKERGNVYLGGGNMSMEGLMMQAMCGLGQLESHLGNFRNAEEHLTKAVTKADQIYGEKHPKLGVVLTNMALMYRRKAIEQKSSSLVVQEGLYRKVSEILKFPPPETESEGAAAAKQTVKRNDIVALASGGYAELLSVQENRQSEGEKMKKLSDSLWKNNRMSLDDFLGNTEASICPVVDARISRLL</sequence>
<reference evidence="3" key="3">
    <citation type="submission" date="2015-04" db="UniProtKB">
        <authorList>
            <consortium name="EnsemblPlants"/>
        </authorList>
    </citation>
    <scope>IDENTIFICATION</scope>
    <source>
        <strain evidence="3">cv. Jemalong A17</strain>
    </source>
</reference>
<dbReference type="PANTHER" id="PTHR47868:SF2">
    <property type="entry name" value="OS05G0457700 PROTEIN"/>
    <property type="match status" value="1"/>
</dbReference>
<dbReference type="EMBL" id="CM001223">
    <property type="protein sequence ID" value="KEH22935.1"/>
    <property type="molecule type" value="Genomic_DNA"/>
</dbReference>
<name>A0A072UAU5_MEDTR</name>
<dbReference type="Proteomes" id="UP000002051">
    <property type="component" value="Unassembled WGS sequence"/>
</dbReference>
<dbReference type="STRING" id="3880.A0A072UAU5"/>
<dbReference type="InterPro" id="IPR011990">
    <property type="entry name" value="TPR-like_helical_dom_sf"/>
</dbReference>
<evidence type="ECO:0000313" key="1">
    <source>
        <dbReference type="EMBL" id="KEH22935.1"/>
    </source>
</evidence>
<dbReference type="Pfam" id="PF13424">
    <property type="entry name" value="TPR_12"/>
    <property type="match status" value="1"/>
</dbReference>
<evidence type="ECO:0000313" key="4">
    <source>
        <dbReference type="Proteomes" id="UP000002051"/>
    </source>
</evidence>
<organism evidence="1 4">
    <name type="scientific">Medicago truncatula</name>
    <name type="common">Barrel medic</name>
    <name type="synonym">Medicago tribuloides</name>
    <dbReference type="NCBI Taxonomy" id="3880"/>
    <lineage>
        <taxon>Eukaryota</taxon>
        <taxon>Viridiplantae</taxon>
        <taxon>Streptophyta</taxon>
        <taxon>Embryophyta</taxon>
        <taxon>Tracheophyta</taxon>
        <taxon>Spermatophyta</taxon>
        <taxon>Magnoliopsida</taxon>
        <taxon>eudicotyledons</taxon>
        <taxon>Gunneridae</taxon>
        <taxon>Pentapetalae</taxon>
        <taxon>rosids</taxon>
        <taxon>fabids</taxon>
        <taxon>Fabales</taxon>
        <taxon>Fabaceae</taxon>
        <taxon>Papilionoideae</taxon>
        <taxon>50 kb inversion clade</taxon>
        <taxon>NPAAA clade</taxon>
        <taxon>Hologalegina</taxon>
        <taxon>IRL clade</taxon>
        <taxon>Trifolieae</taxon>
        <taxon>Medicago</taxon>
    </lineage>
</organism>
<dbReference type="Proteomes" id="UP000265566">
    <property type="component" value="Chromosome 7"/>
</dbReference>
<dbReference type="Gene3D" id="1.25.40.10">
    <property type="entry name" value="Tetratricopeptide repeat domain"/>
    <property type="match status" value="2"/>
</dbReference>
<evidence type="ECO:0000313" key="3">
    <source>
        <dbReference type="EnsemblPlants" id="KEH22935"/>
    </source>
</evidence>
<proteinExistence type="predicted"/>
<dbReference type="PANTHER" id="PTHR47868">
    <property type="entry name" value="OS05G0457700 PROTEIN"/>
    <property type="match status" value="1"/>
</dbReference>
<accession>A0A072UAU5</accession>
<dbReference type="Gramene" id="rna40599">
    <property type="protein sequence ID" value="RHN46156.1"/>
    <property type="gene ID" value="gene40599"/>
</dbReference>
<dbReference type="GO" id="GO:0010073">
    <property type="term" value="P:meristem maintenance"/>
    <property type="evidence" value="ECO:0007669"/>
    <property type="project" value="EnsemblPlants"/>
</dbReference>
<keyword evidence="4" id="KW-1185">Reference proteome</keyword>
<reference evidence="1 4" key="2">
    <citation type="journal article" date="2014" name="BMC Genomics">
        <title>An improved genome release (version Mt4.0) for the model legume Medicago truncatula.</title>
        <authorList>
            <person name="Tang H."/>
            <person name="Krishnakumar V."/>
            <person name="Bidwell S."/>
            <person name="Rosen B."/>
            <person name="Chan A."/>
            <person name="Zhou S."/>
            <person name="Gentzbittel L."/>
            <person name="Childs K.L."/>
            <person name="Yandell M."/>
            <person name="Gundlach H."/>
            <person name="Mayer K.F."/>
            <person name="Schwartz D.C."/>
            <person name="Town C.D."/>
        </authorList>
    </citation>
    <scope>GENOME REANNOTATION</scope>
    <source>
        <strain evidence="1">A17</strain>
        <strain evidence="3 4">cv. Jemalong A17</strain>
    </source>
</reference>
<dbReference type="SUPFAM" id="SSF48452">
    <property type="entry name" value="TPR-like"/>
    <property type="match status" value="1"/>
</dbReference>
<reference evidence="2" key="4">
    <citation type="journal article" date="2018" name="Nat. Plants">
        <title>Whole-genome landscape of Medicago truncatula symbiotic genes.</title>
        <authorList>
            <person name="Pecrix Y."/>
            <person name="Gamas P."/>
            <person name="Carrere S."/>
        </authorList>
    </citation>
    <scope>NUCLEOTIDE SEQUENCE</scope>
    <source>
        <tissue evidence="2">Leaves</tissue>
    </source>
</reference>
<dbReference type="EMBL" id="PSQE01000007">
    <property type="protein sequence ID" value="RHN46156.1"/>
    <property type="molecule type" value="Genomic_DNA"/>
</dbReference>
<reference evidence="1 4" key="1">
    <citation type="journal article" date="2011" name="Nature">
        <title>The Medicago genome provides insight into the evolution of rhizobial symbioses.</title>
        <authorList>
            <person name="Young N.D."/>
            <person name="Debelle F."/>
            <person name="Oldroyd G.E."/>
            <person name="Geurts R."/>
            <person name="Cannon S.B."/>
            <person name="Udvardi M.K."/>
            <person name="Benedito V.A."/>
            <person name="Mayer K.F."/>
            <person name="Gouzy J."/>
            <person name="Schoof H."/>
            <person name="Van de Peer Y."/>
            <person name="Proost S."/>
            <person name="Cook D.R."/>
            <person name="Meyers B.C."/>
            <person name="Spannagl M."/>
            <person name="Cheung F."/>
            <person name="De Mita S."/>
            <person name="Krishnakumar V."/>
            <person name="Gundlach H."/>
            <person name="Zhou S."/>
            <person name="Mudge J."/>
            <person name="Bharti A.K."/>
            <person name="Murray J.D."/>
            <person name="Naoumkina M.A."/>
            <person name="Rosen B."/>
            <person name="Silverstein K.A."/>
            <person name="Tang H."/>
            <person name="Rombauts S."/>
            <person name="Zhao P.X."/>
            <person name="Zhou P."/>
            <person name="Barbe V."/>
            <person name="Bardou P."/>
            <person name="Bechner M."/>
            <person name="Bellec A."/>
            <person name="Berger A."/>
            <person name="Berges H."/>
            <person name="Bidwell S."/>
            <person name="Bisseling T."/>
            <person name="Choisne N."/>
            <person name="Couloux A."/>
            <person name="Denny R."/>
            <person name="Deshpande S."/>
            <person name="Dai X."/>
            <person name="Doyle J.J."/>
            <person name="Dudez A.M."/>
            <person name="Farmer A.D."/>
            <person name="Fouteau S."/>
            <person name="Franken C."/>
            <person name="Gibelin C."/>
            <person name="Gish J."/>
            <person name="Goldstein S."/>
            <person name="Gonzalez A.J."/>
            <person name="Green P.J."/>
            <person name="Hallab A."/>
            <person name="Hartog M."/>
            <person name="Hua A."/>
            <person name="Humphray S.J."/>
            <person name="Jeong D.H."/>
            <person name="Jing Y."/>
            <person name="Jocker A."/>
            <person name="Kenton S.M."/>
            <person name="Kim D.J."/>
            <person name="Klee K."/>
            <person name="Lai H."/>
            <person name="Lang C."/>
            <person name="Lin S."/>
            <person name="Macmil S.L."/>
            <person name="Magdelenat G."/>
            <person name="Matthews L."/>
            <person name="McCorrison J."/>
            <person name="Monaghan E.L."/>
            <person name="Mun J.H."/>
            <person name="Najar F.Z."/>
            <person name="Nicholson C."/>
            <person name="Noirot C."/>
            <person name="O'Bleness M."/>
            <person name="Paule C.R."/>
            <person name="Poulain J."/>
            <person name="Prion F."/>
            <person name="Qin B."/>
            <person name="Qu C."/>
            <person name="Retzel E.F."/>
            <person name="Riddle C."/>
            <person name="Sallet E."/>
            <person name="Samain S."/>
            <person name="Samson N."/>
            <person name="Sanders I."/>
            <person name="Saurat O."/>
            <person name="Scarpelli C."/>
            <person name="Schiex T."/>
            <person name="Segurens B."/>
            <person name="Severin A.J."/>
            <person name="Sherrier D.J."/>
            <person name="Shi R."/>
            <person name="Sims S."/>
            <person name="Singer S.R."/>
            <person name="Sinharoy S."/>
            <person name="Sterck L."/>
            <person name="Viollet A."/>
            <person name="Wang B.B."/>
            <person name="Wang K."/>
            <person name="Wang M."/>
            <person name="Wang X."/>
            <person name="Warfsmann J."/>
            <person name="Weissenbach J."/>
            <person name="White D.D."/>
            <person name="White J.D."/>
            <person name="Wiley G.B."/>
            <person name="Wincker P."/>
            <person name="Xing Y."/>
            <person name="Yang L."/>
            <person name="Yao Z."/>
            <person name="Ying F."/>
            <person name="Zhai J."/>
            <person name="Zhou L."/>
            <person name="Zuber A."/>
            <person name="Denarie J."/>
            <person name="Dixon R.A."/>
            <person name="May G.D."/>
            <person name="Schwartz D.C."/>
            <person name="Rogers J."/>
            <person name="Quetier F."/>
            <person name="Town C.D."/>
            <person name="Roe B.A."/>
        </authorList>
    </citation>
    <scope>NUCLEOTIDE SEQUENCE [LARGE SCALE GENOMIC DNA]</scope>
    <source>
        <strain evidence="1">A17</strain>
        <strain evidence="3 4">cv. Jemalong A17</strain>
    </source>
</reference>
<dbReference type="HOGENOM" id="CLU_052752_0_0_1"/>
<dbReference type="GO" id="GO:1901703">
    <property type="term" value="P:protein localization involved in auxin polar transport"/>
    <property type="evidence" value="ECO:0007669"/>
    <property type="project" value="EnsemblPlants"/>
</dbReference>
<dbReference type="OrthoDB" id="1892356at2759"/>
<protein>
    <submittedName>
        <fullName evidence="2">Putative tetratricopeptide-like helical domain-containing protein</fullName>
    </submittedName>
    <submittedName>
        <fullName evidence="1">TPR protein</fullName>
    </submittedName>
</protein>
<dbReference type="EnsemblPlants" id="KEH22935">
    <property type="protein sequence ID" value="KEH22935"/>
    <property type="gene ID" value="MTR_7g062630"/>
</dbReference>
<dbReference type="KEGG" id="mtr:25498527"/>